<evidence type="ECO:0000256" key="2">
    <source>
        <dbReference type="ARBA" id="ARBA00009477"/>
    </source>
</evidence>
<evidence type="ECO:0000256" key="5">
    <source>
        <dbReference type="ARBA" id="ARBA00022989"/>
    </source>
</evidence>
<keyword evidence="6 8" id="KW-0472">Membrane</keyword>
<name>W0HMJ1_9GAMM</name>
<dbReference type="RefSeq" id="WP_025244995.1">
    <property type="nucleotide sequence ID" value="NZ_CP006568.1"/>
</dbReference>
<keyword evidence="3" id="KW-0813">Transport</keyword>
<evidence type="ECO:0000256" key="3">
    <source>
        <dbReference type="ARBA" id="ARBA00022448"/>
    </source>
</evidence>
<dbReference type="AlphaFoldDB" id="W0HMJ1"/>
<organism evidence="9 10">
    <name type="scientific">Candidatus Sodalis pierantonii str. SOPE</name>
    <dbReference type="NCBI Taxonomy" id="2342"/>
    <lineage>
        <taxon>Bacteria</taxon>
        <taxon>Pseudomonadati</taxon>
        <taxon>Pseudomonadota</taxon>
        <taxon>Gammaproteobacteria</taxon>
        <taxon>Enterobacterales</taxon>
        <taxon>Bruguierivoracaceae</taxon>
        <taxon>Sodalis</taxon>
    </lineage>
</organism>
<dbReference type="GO" id="GO:0009306">
    <property type="term" value="P:protein secretion"/>
    <property type="evidence" value="ECO:0007669"/>
    <property type="project" value="InterPro"/>
</dbReference>
<dbReference type="KEGG" id="pes:SOPEG_1563"/>
<protein>
    <submittedName>
        <fullName evidence="9">Colicin V secretion protein</fullName>
    </submittedName>
</protein>
<keyword evidence="10" id="KW-1185">Reference proteome</keyword>
<sequence length="425" mass="48097">MFRQEAIENRKRQWQGRALLLPGIPAWLIAGACLSVFAALIALIMMGTYARRIQVLGEVTTSPRAINVYSSVQGYVVKRYVSQGQAVTKGSPLYLLDVSKRTPAGIVSENQRREIDKQLATLNTMMGRLEENKRIALASLAQQKTQYTAAYRRSAEIMRQAEQGVTLMKENMENYRRYQQRGLITKDQLTHQTSLYYQQQNNLLNLSGLNEQNSLQILLLESRIQTQSAEFANQIEQLEMQHHELKKELARNEAGEAIIIRAHGDGTIDSLSVTVGQMINAGDSLVQILPRSIDDYFLVLWVPNEAVPFISVGDRVNVNYESFPAEKFGYFSGIIDVVTKTPATAQEMLTYPGSPRNTQSTAIPYYKVVVKPDKRSVFYDGENRSLKAGMKAQVTLFLEKRRIYQWMLSPVFTMQRSVMGPVNEP</sequence>
<dbReference type="InterPro" id="IPR011053">
    <property type="entry name" value="Single_hybrid_motif"/>
</dbReference>
<dbReference type="PANTHER" id="PTHR30386:SF28">
    <property type="entry name" value="EXPORTED PROTEIN"/>
    <property type="match status" value="1"/>
</dbReference>
<dbReference type="Gene3D" id="2.40.30.170">
    <property type="match status" value="1"/>
</dbReference>
<dbReference type="HOGENOM" id="CLU_023976_4_0_6"/>
<keyword evidence="5 8" id="KW-1133">Transmembrane helix</keyword>
<dbReference type="PRINTS" id="PR01490">
    <property type="entry name" value="RTXTOXIND"/>
</dbReference>
<evidence type="ECO:0000256" key="6">
    <source>
        <dbReference type="ARBA" id="ARBA00023136"/>
    </source>
</evidence>
<dbReference type="PANTHER" id="PTHR30386">
    <property type="entry name" value="MEMBRANE FUSION SUBUNIT OF EMRAB-TOLC MULTIDRUG EFFLUX PUMP"/>
    <property type="match status" value="1"/>
</dbReference>
<dbReference type="PROSITE" id="PS00543">
    <property type="entry name" value="HLYD_FAMILY"/>
    <property type="match status" value="1"/>
</dbReference>
<dbReference type="PROSITE" id="PS51257">
    <property type="entry name" value="PROKAR_LIPOPROTEIN"/>
    <property type="match status" value="1"/>
</dbReference>
<evidence type="ECO:0000313" key="9">
    <source>
        <dbReference type="EMBL" id="AHF73712.1"/>
    </source>
</evidence>
<keyword evidence="4 8" id="KW-0812">Transmembrane</keyword>
<dbReference type="EMBL" id="CP006568">
    <property type="protein sequence ID" value="AHF73712.1"/>
    <property type="molecule type" value="Genomic_DNA"/>
</dbReference>
<dbReference type="Gene3D" id="2.40.50.100">
    <property type="match status" value="1"/>
</dbReference>
<gene>
    <name evidence="9" type="ORF">SOPEG_1563</name>
</gene>
<evidence type="ECO:0000256" key="4">
    <source>
        <dbReference type="ARBA" id="ARBA00022692"/>
    </source>
</evidence>
<dbReference type="InterPro" id="IPR006144">
    <property type="entry name" value="Secretion_HlyD_CS"/>
</dbReference>
<feature type="coiled-coil region" evidence="7">
    <location>
        <begin position="228"/>
        <end position="255"/>
    </location>
</feature>
<dbReference type="eggNOG" id="COG0845">
    <property type="taxonomic scope" value="Bacteria"/>
</dbReference>
<dbReference type="PATRIC" id="fig|2342.5.peg.1668"/>
<keyword evidence="7" id="KW-0175">Coiled coil</keyword>
<evidence type="ECO:0000256" key="1">
    <source>
        <dbReference type="ARBA" id="ARBA00004167"/>
    </source>
</evidence>
<reference evidence="9 10" key="1">
    <citation type="journal article" date="2014" name="Genome Biol. Evol.">
        <title>Genome degeneration and adaptation in a nascent stage of symbiosis.</title>
        <authorList>
            <person name="Oakeson K.F."/>
            <person name="Gil R."/>
            <person name="Clayton A.L."/>
            <person name="Dunn D.M."/>
            <person name="von Niederhausern A.C."/>
            <person name="Hamil C."/>
            <person name="Aoyagi A."/>
            <person name="Duval B."/>
            <person name="Baca A."/>
            <person name="Silva F.J."/>
            <person name="Vallier A."/>
            <person name="Jackson D.G."/>
            <person name="Latorre A."/>
            <person name="Weiss R.B."/>
            <person name="Heddi A."/>
            <person name="Moya A."/>
            <person name="Dale C."/>
        </authorList>
    </citation>
    <scope>NUCLEOTIDE SEQUENCE [LARGE SCALE GENOMIC DNA]</scope>
    <source>
        <strain evidence="10">none</strain>
    </source>
</reference>
<dbReference type="GO" id="GO:0016020">
    <property type="term" value="C:membrane"/>
    <property type="evidence" value="ECO:0007669"/>
    <property type="project" value="UniProtKB-SubCell"/>
</dbReference>
<dbReference type="InterPro" id="IPR050739">
    <property type="entry name" value="MFP"/>
</dbReference>
<comment type="subcellular location">
    <subcellularLocation>
        <location evidence="1">Membrane</location>
        <topology evidence="1">Single-pass membrane protein</topology>
    </subcellularLocation>
</comment>
<dbReference type="Proteomes" id="UP000019025">
    <property type="component" value="Chromosome"/>
</dbReference>
<feature type="transmembrane region" description="Helical" evidence="8">
    <location>
        <begin position="20"/>
        <end position="46"/>
    </location>
</feature>
<proteinExistence type="inferred from homology"/>
<dbReference type="SUPFAM" id="SSF51230">
    <property type="entry name" value="Single hybrid motif"/>
    <property type="match status" value="1"/>
</dbReference>
<dbReference type="STRING" id="2342.SOPEG_1563"/>
<comment type="similarity">
    <text evidence="2">Belongs to the membrane fusion protein (MFP) (TC 8.A.1) family.</text>
</comment>
<evidence type="ECO:0000256" key="7">
    <source>
        <dbReference type="SAM" id="Coils"/>
    </source>
</evidence>
<evidence type="ECO:0000313" key="10">
    <source>
        <dbReference type="Proteomes" id="UP000019025"/>
    </source>
</evidence>
<accession>W0HMJ1</accession>
<evidence type="ECO:0000256" key="8">
    <source>
        <dbReference type="SAM" id="Phobius"/>
    </source>
</evidence>